<organism evidence="3 4">
    <name type="scientific">Legionella rubrilucens</name>
    <dbReference type="NCBI Taxonomy" id="458"/>
    <lineage>
        <taxon>Bacteria</taxon>
        <taxon>Pseudomonadati</taxon>
        <taxon>Pseudomonadota</taxon>
        <taxon>Gammaproteobacteria</taxon>
        <taxon>Legionellales</taxon>
        <taxon>Legionellaceae</taxon>
        <taxon>Legionella</taxon>
    </lineage>
</organism>
<dbReference type="AlphaFoldDB" id="A0A0W0XM53"/>
<dbReference type="Pfam" id="PF22035">
    <property type="entry name" value="Lpg0393_VPS9"/>
    <property type="match status" value="1"/>
</dbReference>
<keyword evidence="4" id="KW-1185">Reference proteome</keyword>
<dbReference type="Pfam" id="PF18534">
    <property type="entry name" value="HBD"/>
    <property type="match status" value="1"/>
</dbReference>
<dbReference type="EMBL" id="LNYT01000022">
    <property type="protein sequence ID" value="KTD45640.1"/>
    <property type="molecule type" value="Genomic_DNA"/>
</dbReference>
<dbReference type="RefSeq" id="WP_058532413.1">
    <property type="nucleotide sequence ID" value="NZ_CAAAIN010000009.1"/>
</dbReference>
<evidence type="ECO:0000259" key="1">
    <source>
        <dbReference type="Pfam" id="PF18534"/>
    </source>
</evidence>
<accession>A0A0W0XM53</accession>
<dbReference type="InterPro" id="IPR054178">
    <property type="entry name" value="Lpg0393-like_VPS9"/>
</dbReference>
<proteinExistence type="predicted"/>
<dbReference type="STRING" id="458.Lrub_2437"/>
<protein>
    <submittedName>
        <fullName evidence="3">Uncharacterized protein</fullName>
    </submittedName>
</protein>
<comment type="caution">
    <text evidence="3">The sequence shown here is derived from an EMBL/GenBank/DDBJ whole genome shotgun (WGS) entry which is preliminary data.</text>
</comment>
<evidence type="ECO:0000313" key="4">
    <source>
        <dbReference type="Proteomes" id="UP000054608"/>
    </source>
</evidence>
<evidence type="ECO:0000259" key="2">
    <source>
        <dbReference type="Pfam" id="PF22035"/>
    </source>
</evidence>
<feature type="domain" description="Lpg0393-like VPS9-like" evidence="2">
    <location>
        <begin position="4"/>
        <end position="150"/>
    </location>
</feature>
<gene>
    <name evidence="3" type="ORF">Lrub_2437</name>
</gene>
<evidence type="ECO:0000313" key="3">
    <source>
        <dbReference type="EMBL" id="KTD45640.1"/>
    </source>
</evidence>
<dbReference type="PATRIC" id="fig|458.5.peg.2539"/>
<dbReference type="InterPro" id="IPR041321">
    <property type="entry name" value="Lpg0393_HBD"/>
</dbReference>
<dbReference type="Proteomes" id="UP000054608">
    <property type="component" value="Unassembled WGS sequence"/>
</dbReference>
<reference evidence="3 4" key="1">
    <citation type="submission" date="2015-11" db="EMBL/GenBank/DDBJ databases">
        <title>Genomic analysis of 38 Legionella species identifies large and diverse effector repertoires.</title>
        <authorList>
            <person name="Burstein D."/>
            <person name="Amaro F."/>
            <person name="Zusman T."/>
            <person name="Lifshitz Z."/>
            <person name="Cohen O."/>
            <person name="Gilbert J.A."/>
            <person name="Pupko T."/>
            <person name="Shuman H.A."/>
            <person name="Segal G."/>
        </authorList>
    </citation>
    <scope>NUCLEOTIDE SEQUENCE [LARGE SCALE GENOMIC DNA]</scope>
    <source>
        <strain evidence="3 4">WA-270A-C2</strain>
    </source>
</reference>
<dbReference type="OrthoDB" id="5648585at2"/>
<sequence length="290" mass="32958">MLGSTEEYLALLRQGELLSALEWVSFLEQSYGGKNEQMSADHLLPVAIYDLINHGFTKADDLSAIVVLYALINEQPSMLPGTLDYAATILVSAAMQCLVYEDLQILSEYQQQPLTHNLKAIEQLVSQETETFTASINRDRLRKKGDELGLLAKSNPFCKKIQMTRQRLQQLELCEAYVEELKNQSDKAFALRAGVAQALLDQFKRKIGSDDCENLLKGYVNKLREMRPDIWEENLYLSKLAPKNVLEDFLDNTRTSLHLFIGSWFTHLINNAEVELPKETKTDTEQGPQL</sequence>
<name>A0A0W0XM53_9GAMM</name>
<feature type="domain" description="Lpg0393 helical bundle" evidence="1">
    <location>
        <begin position="171"/>
        <end position="247"/>
    </location>
</feature>